<dbReference type="Proteomes" id="UP000197535">
    <property type="component" value="Unassembled WGS sequence"/>
</dbReference>
<feature type="domain" description="CheW-like" evidence="1">
    <location>
        <begin position="692"/>
        <end position="839"/>
    </location>
</feature>
<sequence>MQETAPLAIDTFLPYMRDVVRCEQSLRELNLMWRMIEASAKMNCPTEARTILPTMAATRAGFNRLEQELVSSLVREKVGNVLDEIGTKAQYVIDIVVRNLFERTADVGFLATDRELCAFVAGLHDDADAARLRLRAYRSKYTVYDEIILLDTQGNVLVQIDEATPLEGSTDPLIAETLASASYVETFRHTDLRPGKKQALVYSRRMLHPDTGSPVGVLCLCFHFEEEMAGIFRSHRDAEERSNMLLLDGDNRVIASADERWIPPGAVVPVNRDASPRLMVYGGREYLVRTFSAEGYQGYMGPPGWQGQVMIPVDVAFRGGAGTDALSTLDGTVADGLLSHARSFCPPLFEIMTAADTIRRVVWNGQVMTAGQRGELLKLKTILDQISETGNRSNELFSQSIRDLYETVLASSLRDAEFVTHLLVDLLDRNLYERSDDCRWWALTPELRAALASGESDFETIEGINAILDYINRLYTVYTRIFVYDADGRIIASTNPEEDGDSVVGTFVDGDTLAAVRGLRHEQHYHVTPFEPTPLYGQRPTYVYHAAIRDPGRDASVVGGIGIVFDAEPEFAAMLRGALGDKQNISALFIDRNGRIISSTDPSRPVGAQLDIDPELLRLENGTSASRIVLHDGHYAIMGVSVSNGYREFKVSDGYKEDVIAVVYQLFGEVREQAGTRIADAVIENGAAAEGGREYATFFIDGMLFAMPAAAVLEALPASEISPVSMGGRAERIGVLAQQRVGESSNFVWVFDLRHLMRGKPSDIGSASQVVVVRHNGQDIGLLVDELHGVPEFGDAQIVPTPFAASPDGLLVKQVIRANEGRLLIQALDIAQLFACLKDPSLPTVLNLSDVQRLTGYRDAAALMGEAA</sequence>
<dbReference type="GO" id="GO:0007165">
    <property type="term" value="P:signal transduction"/>
    <property type="evidence" value="ECO:0007669"/>
    <property type="project" value="InterPro"/>
</dbReference>
<dbReference type="SUPFAM" id="SSF50341">
    <property type="entry name" value="CheW-like"/>
    <property type="match status" value="1"/>
</dbReference>
<dbReference type="Gene3D" id="2.30.30.40">
    <property type="entry name" value="SH3 Domains"/>
    <property type="match status" value="1"/>
</dbReference>
<dbReference type="OrthoDB" id="9814866at2"/>
<keyword evidence="3" id="KW-1185">Reference proteome</keyword>
<dbReference type="Gene3D" id="2.40.50.180">
    <property type="entry name" value="CheA-289, Domain 4"/>
    <property type="match status" value="1"/>
</dbReference>
<proteinExistence type="predicted"/>
<name>A0A254TDR6_9BURK</name>
<dbReference type="AlphaFoldDB" id="A0A254TDR6"/>
<dbReference type="SMART" id="SM00260">
    <property type="entry name" value="CheW"/>
    <property type="match status" value="1"/>
</dbReference>
<dbReference type="EMBL" id="LSTO01000001">
    <property type="protein sequence ID" value="OWW19452.1"/>
    <property type="molecule type" value="Genomic_DNA"/>
</dbReference>
<protein>
    <submittedName>
        <fullName evidence="2">Chemotaxis protein CheW</fullName>
    </submittedName>
</protein>
<evidence type="ECO:0000313" key="2">
    <source>
        <dbReference type="EMBL" id="OWW19452.1"/>
    </source>
</evidence>
<dbReference type="PROSITE" id="PS50851">
    <property type="entry name" value="CHEW"/>
    <property type="match status" value="1"/>
</dbReference>
<accession>A0A254TDR6</accession>
<dbReference type="GO" id="GO:0006935">
    <property type="term" value="P:chemotaxis"/>
    <property type="evidence" value="ECO:0007669"/>
    <property type="project" value="InterPro"/>
</dbReference>
<dbReference type="RefSeq" id="WP_088706360.1">
    <property type="nucleotide sequence ID" value="NZ_LSTO01000001.1"/>
</dbReference>
<gene>
    <name evidence="2" type="ORF">AYR66_07955</name>
</gene>
<dbReference type="Pfam" id="PF01584">
    <property type="entry name" value="CheW"/>
    <property type="match status" value="1"/>
</dbReference>
<dbReference type="InterPro" id="IPR002545">
    <property type="entry name" value="CheW-lke_dom"/>
</dbReference>
<dbReference type="InterPro" id="IPR036061">
    <property type="entry name" value="CheW-like_dom_sf"/>
</dbReference>
<dbReference type="Gene3D" id="3.30.450.20">
    <property type="entry name" value="PAS domain"/>
    <property type="match status" value="1"/>
</dbReference>
<evidence type="ECO:0000259" key="1">
    <source>
        <dbReference type="PROSITE" id="PS50851"/>
    </source>
</evidence>
<organism evidence="2 3">
    <name type="scientific">Noviherbaspirillum denitrificans</name>
    <dbReference type="NCBI Taxonomy" id="1968433"/>
    <lineage>
        <taxon>Bacteria</taxon>
        <taxon>Pseudomonadati</taxon>
        <taxon>Pseudomonadota</taxon>
        <taxon>Betaproteobacteria</taxon>
        <taxon>Burkholderiales</taxon>
        <taxon>Oxalobacteraceae</taxon>
        <taxon>Noviherbaspirillum</taxon>
    </lineage>
</organism>
<evidence type="ECO:0000313" key="3">
    <source>
        <dbReference type="Proteomes" id="UP000197535"/>
    </source>
</evidence>
<reference evidence="2 3" key="1">
    <citation type="submission" date="2016-02" db="EMBL/GenBank/DDBJ databases">
        <authorList>
            <person name="Wen L."/>
            <person name="He K."/>
            <person name="Yang H."/>
        </authorList>
    </citation>
    <scope>NUCLEOTIDE SEQUENCE [LARGE SCALE GENOMIC DNA]</scope>
    <source>
        <strain evidence="2 3">TSA40</strain>
    </source>
</reference>
<comment type="caution">
    <text evidence="2">The sequence shown here is derived from an EMBL/GenBank/DDBJ whole genome shotgun (WGS) entry which is preliminary data.</text>
</comment>